<sequence>MRDLSEHLVASLASTLNVSKIPCVLWGHYLLQVHGVPSIIGSIDFVIPDHLLAIGITAFSALPGLPPCSSLATCPSSSPERPTPAPAFHMHIDASEVTIALYLQSETLWFLPVLDTSLVSPDQSQLPSYFTLASNQDSLPPKRLGRGLGFFKDEKRPVMVPKSHVLLEAYLRLYARDYGRPAGSFAMAMTAYMELYVDDDGLLDASQLQEPLKTLYKELREGQKPVRQWAKELRQSLQIPEED</sequence>
<name>A0AAD9H6R9_9PEZI</name>
<organism evidence="1 2">
    <name type="scientific">Colletotrichum zoysiae</name>
    <dbReference type="NCBI Taxonomy" id="1216348"/>
    <lineage>
        <taxon>Eukaryota</taxon>
        <taxon>Fungi</taxon>
        <taxon>Dikarya</taxon>
        <taxon>Ascomycota</taxon>
        <taxon>Pezizomycotina</taxon>
        <taxon>Sordariomycetes</taxon>
        <taxon>Hypocreomycetidae</taxon>
        <taxon>Glomerellales</taxon>
        <taxon>Glomerellaceae</taxon>
        <taxon>Colletotrichum</taxon>
        <taxon>Colletotrichum graminicola species complex</taxon>
    </lineage>
</organism>
<dbReference type="Proteomes" id="UP001232148">
    <property type="component" value="Unassembled WGS sequence"/>
</dbReference>
<comment type="caution">
    <text evidence="1">The sequence shown here is derived from an EMBL/GenBank/DDBJ whole genome shotgun (WGS) entry which is preliminary data.</text>
</comment>
<feature type="non-terminal residue" evidence="1">
    <location>
        <position position="1"/>
    </location>
</feature>
<protein>
    <recommendedName>
        <fullName evidence="3">Thioredoxin reductase</fullName>
    </recommendedName>
</protein>
<evidence type="ECO:0008006" key="3">
    <source>
        <dbReference type="Google" id="ProtNLM"/>
    </source>
</evidence>
<dbReference type="EMBL" id="MU843024">
    <property type="protein sequence ID" value="KAK2022836.1"/>
    <property type="molecule type" value="Genomic_DNA"/>
</dbReference>
<keyword evidence="2" id="KW-1185">Reference proteome</keyword>
<evidence type="ECO:0000313" key="1">
    <source>
        <dbReference type="EMBL" id="KAK2022836.1"/>
    </source>
</evidence>
<accession>A0AAD9H6R9</accession>
<reference evidence="1" key="1">
    <citation type="submission" date="2021-06" db="EMBL/GenBank/DDBJ databases">
        <title>Comparative genomics, transcriptomics and evolutionary studies reveal genomic signatures of adaptation to plant cell wall in hemibiotrophic fungi.</title>
        <authorList>
            <consortium name="DOE Joint Genome Institute"/>
            <person name="Baroncelli R."/>
            <person name="Diaz J.F."/>
            <person name="Benocci T."/>
            <person name="Peng M."/>
            <person name="Battaglia E."/>
            <person name="Haridas S."/>
            <person name="Andreopoulos W."/>
            <person name="Labutti K."/>
            <person name="Pangilinan J."/>
            <person name="Floch G.L."/>
            <person name="Makela M.R."/>
            <person name="Henrissat B."/>
            <person name="Grigoriev I.V."/>
            <person name="Crouch J.A."/>
            <person name="De Vries R.P."/>
            <person name="Sukno S.A."/>
            <person name="Thon M.R."/>
        </authorList>
    </citation>
    <scope>NUCLEOTIDE SEQUENCE</scope>
    <source>
        <strain evidence="1">MAFF235873</strain>
    </source>
</reference>
<proteinExistence type="predicted"/>
<dbReference type="AlphaFoldDB" id="A0AAD9H6R9"/>
<gene>
    <name evidence="1" type="ORF">LX32DRAFT_513307</name>
</gene>
<evidence type="ECO:0000313" key="2">
    <source>
        <dbReference type="Proteomes" id="UP001232148"/>
    </source>
</evidence>